<organism evidence="1 2">
    <name type="scientific">Actinomadura fulvescens</name>
    <dbReference type="NCBI Taxonomy" id="46160"/>
    <lineage>
        <taxon>Bacteria</taxon>
        <taxon>Bacillati</taxon>
        <taxon>Actinomycetota</taxon>
        <taxon>Actinomycetes</taxon>
        <taxon>Streptosporangiales</taxon>
        <taxon>Thermomonosporaceae</taxon>
        <taxon>Actinomadura</taxon>
    </lineage>
</organism>
<evidence type="ECO:0000313" key="1">
    <source>
        <dbReference type="EMBL" id="GAA2629599.1"/>
    </source>
</evidence>
<comment type="caution">
    <text evidence="1">The sequence shown here is derived from an EMBL/GenBank/DDBJ whole genome shotgun (WGS) entry which is preliminary data.</text>
</comment>
<evidence type="ECO:0000313" key="2">
    <source>
        <dbReference type="Proteomes" id="UP001501509"/>
    </source>
</evidence>
<reference evidence="1 2" key="1">
    <citation type="journal article" date="2019" name="Int. J. Syst. Evol. Microbiol.">
        <title>The Global Catalogue of Microorganisms (GCM) 10K type strain sequencing project: providing services to taxonomists for standard genome sequencing and annotation.</title>
        <authorList>
            <consortium name="The Broad Institute Genomics Platform"/>
            <consortium name="The Broad Institute Genome Sequencing Center for Infectious Disease"/>
            <person name="Wu L."/>
            <person name="Ma J."/>
        </authorList>
    </citation>
    <scope>NUCLEOTIDE SEQUENCE [LARGE SCALE GENOMIC DNA]</scope>
    <source>
        <strain evidence="1 2">JCM 6833</strain>
    </source>
</reference>
<sequence length="85" mass="9272">MAQGLDVTKDPDLRWHVPQVSTYCVRLYAKSNLPGMLAEEAETKASGMPVPYNRRLPSPTSPDMPGAWESTLMAVRKVAVTGRAA</sequence>
<protein>
    <submittedName>
        <fullName evidence="1">Uncharacterized protein</fullName>
    </submittedName>
</protein>
<accession>A0ABN3QLF9</accession>
<dbReference type="EMBL" id="BAAATD010000014">
    <property type="protein sequence ID" value="GAA2629599.1"/>
    <property type="molecule type" value="Genomic_DNA"/>
</dbReference>
<keyword evidence="2" id="KW-1185">Reference proteome</keyword>
<proteinExistence type="predicted"/>
<gene>
    <name evidence="1" type="ORF">GCM10010411_79050</name>
</gene>
<name>A0ABN3QLF9_9ACTN</name>
<dbReference type="Proteomes" id="UP001501509">
    <property type="component" value="Unassembled WGS sequence"/>
</dbReference>